<organism evidence="3 4">
    <name type="scientific">Drosophila suzukii</name>
    <name type="common">Spotted-wing drosophila fruit fly</name>
    <dbReference type="NCBI Taxonomy" id="28584"/>
    <lineage>
        <taxon>Eukaryota</taxon>
        <taxon>Metazoa</taxon>
        <taxon>Ecdysozoa</taxon>
        <taxon>Arthropoda</taxon>
        <taxon>Hexapoda</taxon>
        <taxon>Insecta</taxon>
        <taxon>Pterygota</taxon>
        <taxon>Neoptera</taxon>
        <taxon>Endopterygota</taxon>
        <taxon>Diptera</taxon>
        <taxon>Brachycera</taxon>
        <taxon>Muscomorpha</taxon>
        <taxon>Ephydroidea</taxon>
        <taxon>Drosophilidae</taxon>
        <taxon>Drosophila</taxon>
        <taxon>Sophophora</taxon>
    </lineage>
</organism>
<dbReference type="Proteomes" id="UP001652628">
    <property type="component" value="Chromosome 3"/>
</dbReference>
<name>A0AB39Z1J0_DROSZ</name>
<reference evidence="4" key="1">
    <citation type="submission" date="2025-08" db="UniProtKB">
        <authorList>
            <consortium name="RefSeq"/>
        </authorList>
    </citation>
    <scope>IDENTIFICATION</scope>
</reference>
<sequence>MVCMPALNLLLYNGLVVYMARKVQRIIKVPSSNASRWRRIPLIGRIFGPQPPDTLNDGVEFDDVLWNVNLHVNFLLLLPALFQIHNFGLLVALILMWNFYVYQRLFDFYMKLVWHLWWSDLCWEYYVPLVLFGLVMNTLHLGLIVGTMKLQTKRPEDPQTQSEPEIQSHSRSQPELEDSVTIGDGPER</sequence>
<keyword evidence="2" id="KW-0812">Transmembrane</keyword>
<feature type="transmembrane region" description="Helical" evidence="2">
    <location>
        <begin position="87"/>
        <end position="105"/>
    </location>
</feature>
<evidence type="ECO:0000256" key="2">
    <source>
        <dbReference type="SAM" id="Phobius"/>
    </source>
</evidence>
<protein>
    <submittedName>
        <fullName evidence="4">Uncharacterized protein</fullName>
    </submittedName>
</protein>
<dbReference type="GeneID" id="108007444"/>
<evidence type="ECO:0000313" key="4">
    <source>
        <dbReference type="RefSeq" id="XP_016926594.4"/>
    </source>
</evidence>
<evidence type="ECO:0000313" key="3">
    <source>
        <dbReference type="Proteomes" id="UP001652628"/>
    </source>
</evidence>
<gene>
    <name evidence="4" type="primary">LOC108007444</name>
</gene>
<keyword evidence="3" id="KW-1185">Reference proteome</keyword>
<proteinExistence type="predicted"/>
<evidence type="ECO:0000256" key="1">
    <source>
        <dbReference type="SAM" id="MobiDB-lite"/>
    </source>
</evidence>
<feature type="transmembrane region" description="Helical" evidence="2">
    <location>
        <begin position="125"/>
        <end position="145"/>
    </location>
</feature>
<keyword evidence="2" id="KW-0472">Membrane</keyword>
<dbReference type="AlphaFoldDB" id="A0AB39Z1J0"/>
<accession>A0AB39Z1J0</accession>
<feature type="region of interest" description="Disordered" evidence="1">
    <location>
        <begin position="153"/>
        <end position="188"/>
    </location>
</feature>
<keyword evidence="2" id="KW-1133">Transmembrane helix</keyword>
<dbReference type="RefSeq" id="XP_016926594.4">
    <property type="nucleotide sequence ID" value="XM_017071105.4"/>
</dbReference>